<dbReference type="Proteomes" id="UP001233999">
    <property type="component" value="Unassembled WGS sequence"/>
</dbReference>
<feature type="non-terminal residue" evidence="2">
    <location>
        <position position="1"/>
    </location>
</feature>
<proteinExistence type="predicted"/>
<feature type="compositionally biased region" description="Polar residues" evidence="1">
    <location>
        <begin position="39"/>
        <end position="51"/>
    </location>
</feature>
<feature type="compositionally biased region" description="Low complexity" evidence="1">
    <location>
        <begin position="116"/>
        <end position="131"/>
    </location>
</feature>
<dbReference type="GO" id="GO:0031593">
    <property type="term" value="F:polyubiquitin modification-dependent protein binding"/>
    <property type="evidence" value="ECO:0007669"/>
    <property type="project" value="TreeGrafter"/>
</dbReference>
<dbReference type="GO" id="GO:0071818">
    <property type="term" value="C:BAT3 complex"/>
    <property type="evidence" value="ECO:0007669"/>
    <property type="project" value="TreeGrafter"/>
</dbReference>
<feature type="compositionally biased region" description="Low complexity" evidence="1">
    <location>
        <begin position="189"/>
        <end position="224"/>
    </location>
</feature>
<feature type="non-terminal residue" evidence="2">
    <location>
        <position position="670"/>
    </location>
</feature>
<evidence type="ECO:0000256" key="1">
    <source>
        <dbReference type="SAM" id="MobiDB-lite"/>
    </source>
</evidence>
<feature type="compositionally biased region" description="Polar residues" evidence="1">
    <location>
        <begin position="659"/>
        <end position="670"/>
    </location>
</feature>
<sequence>QSQGFPHPSFNITPGNVEFFMEVGPGSITIDSLEATVVTNSSTSGQQSGADTNGGNGSYPWGSPPPPEFIQNLMQAVAGHMMGRASGVPHTNGTSQPATGAGTSTTGQNSQARGNTATHPTTSTQTRSTSRPHVHLAPATVQGLGSTNFDPFLPCNSHHVRTFQTSTESTTGSTTVPEQQQQQPPPPQQQQQGSNSQSAPPSSQSQRDPPQSQSQTQSEPQQQQTPPPLPGNIFNFISNIIGNMQGAPAGMGLPFSFQVPPPLHIPQPPPPPPPPSMPSGATGRGSAAGAAPSNPPMGLSFLMNMMSGQGPSGGVGDSSPPFNLPFMSEIAASLSGGLGGTLLLQDSGPSLADLLQSFPDHSYTEGESIFADLAMTLARNLTFQDIIAYRFGQVNSLNHIQPHLREFILQRVLQGQTPNQENITAAVNRLIADMRPHFDIVLEARLRDEVDLVATANQYNQMRLPEVITLIITGNNNTFGQELGLETIIQSFVQRVTSGMHPGVLQWTVGSSVTHFRSYVSRIDIPFERIQRYLVYRIPGTAEPIPPPASDLPTAEPMETDGVAAESGRTSTTDGVAAESGRTVAQNKEDEDQNLAMDTESLPDVLLGSQSWHNSLPSEWVPIITRDTQRQRRQNPQPPFSDAYLAGMPSKRRKIVTTAKPQGSLSQIIS</sequence>
<dbReference type="AlphaFoldDB" id="A0AAD8EJ51"/>
<evidence type="ECO:0008006" key="4">
    <source>
        <dbReference type="Google" id="ProtNLM"/>
    </source>
</evidence>
<feature type="compositionally biased region" description="Polar residues" evidence="1">
    <location>
        <begin position="89"/>
        <end position="115"/>
    </location>
</feature>
<feature type="region of interest" description="Disordered" evidence="1">
    <location>
        <begin position="163"/>
        <end position="235"/>
    </location>
</feature>
<evidence type="ECO:0000313" key="3">
    <source>
        <dbReference type="Proteomes" id="UP001233999"/>
    </source>
</evidence>
<dbReference type="GO" id="GO:0051787">
    <property type="term" value="F:misfolded protein binding"/>
    <property type="evidence" value="ECO:0007669"/>
    <property type="project" value="TreeGrafter"/>
</dbReference>
<dbReference type="PANTHER" id="PTHR15204:SF0">
    <property type="entry name" value="LARGE PROLINE-RICH PROTEIN BAG6"/>
    <property type="match status" value="1"/>
</dbReference>
<feature type="compositionally biased region" description="Low complexity" evidence="1">
    <location>
        <begin position="278"/>
        <end position="296"/>
    </location>
</feature>
<comment type="caution">
    <text evidence="2">The sequence shown here is derived from an EMBL/GenBank/DDBJ whole genome shotgun (WGS) entry which is preliminary data.</text>
</comment>
<organism evidence="2 3">
    <name type="scientific">Diploptera punctata</name>
    <name type="common">Pacific beetle cockroach</name>
    <dbReference type="NCBI Taxonomy" id="6984"/>
    <lineage>
        <taxon>Eukaryota</taxon>
        <taxon>Metazoa</taxon>
        <taxon>Ecdysozoa</taxon>
        <taxon>Arthropoda</taxon>
        <taxon>Hexapoda</taxon>
        <taxon>Insecta</taxon>
        <taxon>Pterygota</taxon>
        <taxon>Neoptera</taxon>
        <taxon>Polyneoptera</taxon>
        <taxon>Dictyoptera</taxon>
        <taxon>Blattodea</taxon>
        <taxon>Blaberoidea</taxon>
        <taxon>Blaberidae</taxon>
        <taxon>Diplopterinae</taxon>
        <taxon>Diploptera</taxon>
    </lineage>
</organism>
<feature type="region of interest" description="Disordered" evidence="1">
    <location>
        <begin position="252"/>
        <end position="296"/>
    </location>
</feature>
<evidence type="ECO:0000313" key="2">
    <source>
        <dbReference type="EMBL" id="KAJ9592525.1"/>
    </source>
</evidence>
<feature type="region of interest" description="Disordered" evidence="1">
    <location>
        <begin position="627"/>
        <end position="670"/>
    </location>
</feature>
<feature type="compositionally biased region" description="Pro residues" evidence="1">
    <location>
        <begin position="259"/>
        <end position="277"/>
    </location>
</feature>
<reference evidence="2" key="2">
    <citation type="submission" date="2023-05" db="EMBL/GenBank/DDBJ databases">
        <authorList>
            <person name="Fouks B."/>
        </authorList>
    </citation>
    <scope>NUCLEOTIDE SEQUENCE</scope>
    <source>
        <strain evidence="2">Stay&amp;Tobe</strain>
        <tissue evidence="2">Testes</tissue>
    </source>
</reference>
<feature type="region of interest" description="Disordered" evidence="1">
    <location>
        <begin position="39"/>
        <end position="69"/>
    </location>
</feature>
<name>A0AAD8EJ51_DIPPU</name>
<protein>
    <recommendedName>
        <fullName evidence="4">Large proline-rich protein BAG6</fullName>
    </recommendedName>
</protein>
<reference evidence="2" key="1">
    <citation type="journal article" date="2023" name="IScience">
        <title>Live-bearing cockroach genome reveals convergent evolutionary mechanisms linked to viviparity in insects and beyond.</title>
        <authorList>
            <person name="Fouks B."/>
            <person name="Harrison M.C."/>
            <person name="Mikhailova A.A."/>
            <person name="Marchal E."/>
            <person name="English S."/>
            <person name="Carruthers M."/>
            <person name="Jennings E.C."/>
            <person name="Chiamaka E.L."/>
            <person name="Frigard R.A."/>
            <person name="Pippel M."/>
            <person name="Attardo G.M."/>
            <person name="Benoit J.B."/>
            <person name="Bornberg-Bauer E."/>
            <person name="Tobe S.S."/>
        </authorList>
    </citation>
    <scope>NUCLEOTIDE SEQUENCE</scope>
    <source>
        <strain evidence="2">Stay&amp;Tobe</strain>
    </source>
</reference>
<gene>
    <name evidence="2" type="ORF">L9F63_015798</name>
</gene>
<feature type="region of interest" description="Disordered" evidence="1">
    <location>
        <begin position="545"/>
        <end position="592"/>
    </location>
</feature>
<dbReference type="PANTHER" id="PTHR15204">
    <property type="entry name" value="LARGE PROLINE-RICH PROTEIN BAG6"/>
    <property type="match status" value="1"/>
</dbReference>
<dbReference type="GO" id="GO:0036503">
    <property type="term" value="P:ERAD pathway"/>
    <property type="evidence" value="ECO:0007669"/>
    <property type="project" value="TreeGrafter"/>
</dbReference>
<accession>A0AAD8EJ51</accession>
<dbReference type="EMBL" id="JASPKZ010003833">
    <property type="protein sequence ID" value="KAJ9592525.1"/>
    <property type="molecule type" value="Genomic_DNA"/>
</dbReference>
<feature type="compositionally biased region" description="Low complexity" evidence="1">
    <location>
        <begin position="163"/>
        <end position="182"/>
    </location>
</feature>
<keyword evidence="3" id="KW-1185">Reference proteome</keyword>
<feature type="region of interest" description="Disordered" evidence="1">
    <location>
        <begin position="83"/>
        <end position="133"/>
    </location>
</feature>